<accession>A0AC60QHY4</accession>
<comment type="caution">
    <text evidence="1">The sequence shown here is derived from an EMBL/GenBank/DDBJ whole genome shotgun (WGS) entry which is preliminary data.</text>
</comment>
<keyword evidence="2" id="KW-1185">Reference proteome</keyword>
<gene>
    <name evidence="1" type="ORF">HPB47_019534</name>
</gene>
<dbReference type="EMBL" id="JABSTQ010008982">
    <property type="protein sequence ID" value="KAG0433859.1"/>
    <property type="molecule type" value="Genomic_DNA"/>
</dbReference>
<evidence type="ECO:0000313" key="1">
    <source>
        <dbReference type="EMBL" id="KAG0433859.1"/>
    </source>
</evidence>
<evidence type="ECO:0000313" key="2">
    <source>
        <dbReference type="Proteomes" id="UP000805193"/>
    </source>
</evidence>
<sequence>MAVSPRLLASLSCRILDAVCEQEREQAEPAGPPCGGEGGPMTLVTRANPLGGGDPPPEQPPPSPHVPAPSEEAPSEEPEFPVAELARLDEMINRPRWVVPVLAKGELEVLLEAAITLCKEGRDVASEPCQRFFREGLTISFTKILTDEAVSGWKFEIHRCIMRNCERLVELCVTKLQQDWFPSARPVGDGAQPAQQSVWRQKLGLIPANLCFRFHSYNGSRPSDSVPPGSQIPDEEVFARPTDTRTPKGWLVDLINRFGSLGGFSLLLERFRSGRALSVPLMAALIRPLGLCHSLLTVSTVERFLLPLVSLVPSLLERLTDDELKREAKNETKNDALSAIVKALRCLAARVPHQEDTVKALEMFRLRMILRLLQISSFNGKMNALNEVNKVIANVSYYAHRHAGIEEEEWLTAERMAEWIKENRVLQIVLRDSLHQPQYVEKLEKMVRFVIKEKALTLEDLDDLWAAQSGKHEAIVKNVHDLLAKLAWDFAPEQLDHLFDCFQSSWASATKKQREKLLELIRRLAEDDKDGVMAHKVLQLLWSLAHSREVPTDMMELALSFHVKILDYSCSQERDAQKSHWLDRCVQELREGPEWALPALRHIQEVAGLYSEAPLGPAPAGGPHRAAPAPVGQALYRHEVINRLQQQHSLVVLVADGLSAYMARAKRLAAGSGDFKQGGFPRRIWNCLAENAVYSTDREACFKWFSKLMGEEPDLDPEINQDFFENNVLQLEPSVLTENGIKCFERFFKAVNSKEGKLVVKRRVYQLEDVELVGADYLWKVVLHGASPVADRAIELLREVYTSLGPRLQGSQVEMHEDFIQSCLDRLKAAYDTLCVLEQEQGPREALQESATRMVRVLRVLSEYVAQCDGDYAGDRTLLPMARPASGARASAREITCSRAQIKEDRNDDHSTRRCPTRRFLYAPAFHGEPYEDIEDWLQHYERVAQLNRWTDEQRLQNLYFALERTARHWFENRETSLISWTACKDALRRTFTKQYRQERAEDLLRMRTQGASETITSFVEDVLRLGRSRRPSSHRRKEASDPDARRKG</sequence>
<proteinExistence type="predicted"/>
<dbReference type="Proteomes" id="UP000805193">
    <property type="component" value="Unassembled WGS sequence"/>
</dbReference>
<organism evidence="1 2">
    <name type="scientific">Ixodes persulcatus</name>
    <name type="common">Taiga tick</name>
    <dbReference type="NCBI Taxonomy" id="34615"/>
    <lineage>
        <taxon>Eukaryota</taxon>
        <taxon>Metazoa</taxon>
        <taxon>Ecdysozoa</taxon>
        <taxon>Arthropoda</taxon>
        <taxon>Chelicerata</taxon>
        <taxon>Arachnida</taxon>
        <taxon>Acari</taxon>
        <taxon>Parasitiformes</taxon>
        <taxon>Ixodida</taxon>
        <taxon>Ixodoidea</taxon>
        <taxon>Ixodidae</taxon>
        <taxon>Ixodinae</taxon>
        <taxon>Ixodes</taxon>
    </lineage>
</organism>
<protein>
    <submittedName>
        <fullName evidence="1">Uncharacterized protein</fullName>
    </submittedName>
</protein>
<reference evidence="1 2" key="1">
    <citation type="journal article" date="2020" name="Cell">
        <title>Large-Scale Comparative Analyses of Tick Genomes Elucidate Their Genetic Diversity and Vector Capacities.</title>
        <authorList>
            <consortium name="Tick Genome and Microbiome Consortium (TIGMIC)"/>
            <person name="Jia N."/>
            <person name="Wang J."/>
            <person name="Shi W."/>
            <person name="Du L."/>
            <person name="Sun Y."/>
            <person name="Zhan W."/>
            <person name="Jiang J.F."/>
            <person name="Wang Q."/>
            <person name="Zhang B."/>
            <person name="Ji P."/>
            <person name="Bell-Sakyi L."/>
            <person name="Cui X.M."/>
            <person name="Yuan T.T."/>
            <person name="Jiang B.G."/>
            <person name="Yang W.F."/>
            <person name="Lam T.T."/>
            <person name="Chang Q.C."/>
            <person name="Ding S.J."/>
            <person name="Wang X.J."/>
            <person name="Zhu J.G."/>
            <person name="Ruan X.D."/>
            <person name="Zhao L."/>
            <person name="Wei J.T."/>
            <person name="Ye R.Z."/>
            <person name="Que T.C."/>
            <person name="Du C.H."/>
            <person name="Zhou Y.H."/>
            <person name="Cheng J.X."/>
            <person name="Dai P.F."/>
            <person name="Guo W.B."/>
            <person name="Han X.H."/>
            <person name="Huang E.J."/>
            <person name="Li L.F."/>
            <person name="Wei W."/>
            <person name="Gao Y.C."/>
            <person name="Liu J.Z."/>
            <person name="Shao H.Z."/>
            <person name="Wang X."/>
            <person name="Wang C.C."/>
            <person name="Yang T.C."/>
            <person name="Huo Q.B."/>
            <person name="Li W."/>
            <person name="Chen H.Y."/>
            <person name="Chen S.E."/>
            <person name="Zhou L.G."/>
            <person name="Ni X.B."/>
            <person name="Tian J.H."/>
            <person name="Sheng Y."/>
            <person name="Liu T."/>
            <person name="Pan Y.S."/>
            <person name="Xia L.Y."/>
            <person name="Li J."/>
            <person name="Zhao F."/>
            <person name="Cao W.C."/>
        </authorList>
    </citation>
    <scope>NUCLEOTIDE SEQUENCE [LARGE SCALE GENOMIC DNA]</scope>
    <source>
        <strain evidence="1">Iper-2018</strain>
    </source>
</reference>
<name>A0AC60QHY4_IXOPE</name>